<dbReference type="EMBL" id="QEAQ01000015">
    <property type="protein sequence ID" value="TPX60380.1"/>
    <property type="molecule type" value="Genomic_DNA"/>
</dbReference>
<dbReference type="InterPro" id="IPR001763">
    <property type="entry name" value="Rhodanese-like_dom"/>
</dbReference>
<dbReference type="AlphaFoldDB" id="A0A507EBD4"/>
<keyword evidence="3" id="KW-1185">Reference proteome</keyword>
<evidence type="ECO:0000313" key="3">
    <source>
        <dbReference type="Proteomes" id="UP000318582"/>
    </source>
</evidence>
<reference evidence="2 3" key="1">
    <citation type="journal article" date="2019" name="Sci. Rep.">
        <title>Comparative genomics of chytrid fungi reveal insights into the obligate biotrophic and pathogenic lifestyle of Synchytrium endobioticum.</title>
        <authorList>
            <person name="van de Vossenberg B.T.L.H."/>
            <person name="Warris S."/>
            <person name="Nguyen H.D.T."/>
            <person name="van Gent-Pelzer M.P.E."/>
            <person name="Joly D.L."/>
            <person name="van de Geest H.C."/>
            <person name="Bonants P.J.M."/>
            <person name="Smith D.S."/>
            <person name="Levesque C.A."/>
            <person name="van der Lee T.A.J."/>
        </authorList>
    </citation>
    <scope>NUCLEOTIDE SEQUENCE [LARGE SCALE GENOMIC DNA]</scope>
    <source>
        <strain evidence="2 3">CBS 809.83</strain>
    </source>
</reference>
<dbReference type="PANTHER" id="PTHR44086:SF10">
    <property type="entry name" value="THIOSULFATE SULFURTRANSFERASE_RHODANESE-LIKE DOMAIN-CONTAINING PROTEIN 3"/>
    <property type="match status" value="1"/>
</dbReference>
<comment type="caution">
    <text evidence="2">The sequence shown here is derived from an EMBL/GenBank/DDBJ whole genome shotgun (WGS) entry which is preliminary data.</text>
</comment>
<dbReference type="SUPFAM" id="SSF52821">
    <property type="entry name" value="Rhodanese/Cell cycle control phosphatase"/>
    <property type="match status" value="1"/>
</dbReference>
<evidence type="ECO:0000313" key="2">
    <source>
        <dbReference type="EMBL" id="TPX60380.1"/>
    </source>
</evidence>
<dbReference type="SMART" id="SM00450">
    <property type="entry name" value="RHOD"/>
    <property type="match status" value="1"/>
</dbReference>
<proteinExistence type="predicted"/>
<dbReference type="CDD" id="cd00158">
    <property type="entry name" value="RHOD"/>
    <property type="match status" value="1"/>
</dbReference>
<gene>
    <name evidence="2" type="ORF">PhCBS80983_g01793</name>
</gene>
<dbReference type="Gene3D" id="3.40.250.10">
    <property type="entry name" value="Rhodanese-like domain"/>
    <property type="match status" value="1"/>
</dbReference>
<organism evidence="2 3">
    <name type="scientific">Powellomyces hirtus</name>
    <dbReference type="NCBI Taxonomy" id="109895"/>
    <lineage>
        <taxon>Eukaryota</taxon>
        <taxon>Fungi</taxon>
        <taxon>Fungi incertae sedis</taxon>
        <taxon>Chytridiomycota</taxon>
        <taxon>Chytridiomycota incertae sedis</taxon>
        <taxon>Chytridiomycetes</taxon>
        <taxon>Spizellomycetales</taxon>
        <taxon>Powellomycetaceae</taxon>
        <taxon>Powellomyces</taxon>
    </lineage>
</organism>
<dbReference type="GO" id="GO:0004792">
    <property type="term" value="F:thiosulfate-cyanide sulfurtransferase activity"/>
    <property type="evidence" value="ECO:0007669"/>
    <property type="project" value="TreeGrafter"/>
</dbReference>
<dbReference type="GO" id="GO:0005739">
    <property type="term" value="C:mitochondrion"/>
    <property type="evidence" value="ECO:0007669"/>
    <property type="project" value="TreeGrafter"/>
</dbReference>
<dbReference type="PROSITE" id="PS50206">
    <property type="entry name" value="RHODANESE_3"/>
    <property type="match status" value="1"/>
</dbReference>
<accession>A0A507EBD4</accession>
<name>A0A507EBD4_9FUNG</name>
<dbReference type="STRING" id="109895.A0A507EBD4"/>
<dbReference type="Proteomes" id="UP000318582">
    <property type="component" value="Unassembled WGS sequence"/>
</dbReference>
<evidence type="ECO:0000259" key="1">
    <source>
        <dbReference type="PROSITE" id="PS50206"/>
    </source>
</evidence>
<dbReference type="PANTHER" id="PTHR44086">
    <property type="entry name" value="THIOSULFATE SULFURTRANSFERASE RDL2, MITOCHONDRIAL-RELATED"/>
    <property type="match status" value="1"/>
</dbReference>
<feature type="domain" description="Rhodanese" evidence="1">
    <location>
        <begin position="67"/>
        <end position="157"/>
    </location>
</feature>
<dbReference type="InterPro" id="IPR036873">
    <property type="entry name" value="Rhodanese-like_dom_sf"/>
</dbReference>
<dbReference type="Pfam" id="PF00581">
    <property type="entry name" value="Rhodanese"/>
    <property type="match status" value="1"/>
</dbReference>
<protein>
    <recommendedName>
        <fullName evidence="1">Rhodanese domain-containing protein</fullName>
    </recommendedName>
</protein>
<sequence>MIPATRSIALVRVCKSVASRYHAVRPFSQTAAANSLFTDYINSLKSSTKEISPSELNKKLVADPVHGPSGLHVLDVREPYEWNEEKLPYAEYTGRGMLEASFEKRFPNPDHEFVLYCASGNRSLIAAESLTAMGYKKVYSLRGGIGAWKNEGFVTSQNFRSLSGFN</sequence>